<evidence type="ECO:0000313" key="10">
    <source>
        <dbReference type="EMBL" id="NNF05860.1"/>
    </source>
</evidence>
<dbReference type="SUPFAM" id="SSF52540">
    <property type="entry name" value="P-loop containing nucleoside triphosphate hydrolases"/>
    <property type="match status" value="1"/>
</dbReference>
<evidence type="ECO:0000256" key="6">
    <source>
        <dbReference type="ARBA" id="ARBA00047615"/>
    </source>
</evidence>
<evidence type="ECO:0000256" key="4">
    <source>
        <dbReference type="ARBA" id="ARBA00022777"/>
    </source>
</evidence>
<evidence type="ECO:0000256" key="8">
    <source>
        <dbReference type="HAMAP-Rule" id="MF_00238"/>
    </source>
</evidence>
<dbReference type="GO" id="GO:0006220">
    <property type="term" value="P:pyrimidine nucleotide metabolic process"/>
    <property type="evidence" value="ECO:0007669"/>
    <property type="project" value="UniProtKB-UniRule"/>
</dbReference>
<dbReference type="InterPro" id="IPR011994">
    <property type="entry name" value="Cytidylate_kinase_dom"/>
</dbReference>
<dbReference type="GO" id="GO:0005737">
    <property type="term" value="C:cytoplasm"/>
    <property type="evidence" value="ECO:0007669"/>
    <property type="project" value="UniProtKB-SubCell"/>
</dbReference>
<comment type="caution">
    <text evidence="10">The sequence shown here is derived from an EMBL/GenBank/DDBJ whole genome shotgun (WGS) entry which is preliminary data.</text>
</comment>
<feature type="binding site" evidence="8">
    <location>
        <begin position="17"/>
        <end position="25"/>
    </location>
    <ligand>
        <name>ATP</name>
        <dbReference type="ChEBI" id="CHEBI:30616"/>
    </ligand>
</feature>
<keyword evidence="5 8" id="KW-0067">ATP-binding</keyword>
<keyword evidence="8" id="KW-0963">Cytoplasm</keyword>
<reference evidence="10 11" key="1">
    <citation type="submission" date="2020-03" db="EMBL/GenBank/DDBJ databases">
        <title>Metabolic flexibility allows generalist bacteria to become dominant in a frequently disturbed ecosystem.</title>
        <authorList>
            <person name="Chen Y.-J."/>
            <person name="Leung P.M."/>
            <person name="Bay S.K."/>
            <person name="Hugenholtz P."/>
            <person name="Kessler A.J."/>
            <person name="Shelley G."/>
            <person name="Waite D.W."/>
            <person name="Cook P.L."/>
            <person name="Greening C."/>
        </authorList>
    </citation>
    <scope>NUCLEOTIDE SEQUENCE [LARGE SCALE GENOMIC DNA]</scope>
    <source>
        <strain evidence="10">SS_bin_28</strain>
    </source>
</reference>
<dbReference type="EMBL" id="JABDJR010000143">
    <property type="protein sequence ID" value="NNF05860.1"/>
    <property type="molecule type" value="Genomic_DNA"/>
</dbReference>
<dbReference type="HAMAP" id="MF_00238">
    <property type="entry name" value="Cytidyl_kinase_type1"/>
    <property type="match status" value="1"/>
</dbReference>
<keyword evidence="4 8" id="KW-0418">Kinase</keyword>
<dbReference type="Gene3D" id="3.40.50.300">
    <property type="entry name" value="P-loop containing nucleotide triphosphate hydrolases"/>
    <property type="match status" value="1"/>
</dbReference>
<evidence type="ECO:0000256" key="1">
    <source>
        <dbReference type="ARBA" id="ARBA00009427"/>
    </source>
</evidence>
<comment type="catalytic activity">
    <reaction evidence="6 8">
        <text>dCMP + ATP = dCDP + ADP</text>
        <dbReference type="Rhea" id="RHEA:25094"/>
        <dbReference type="ChEBI" id="CHEBI:30616"/>
        <dbReference type="ChEBI" id="CHEBI:57566"/>
        <dbReference type="ChEBI" id="CHEBI:58593"/>
        <dbReference type="ChEBI" id="CHEBI:456216"/>
        <dbReference type="EC" id="2.7.4.25"/>
    </reaction>
</comment>
<dbReference type="EC" id="2.7.4.25" evidence="8"/>
<evidence type="ECO:0000256" key="2">
    <source>
        <dbReference type="ARBA" id="ARBA00022679"/>
    </source>
</evidence>
<evidence type="ECO:0000256" key="5">
    <source>
        <dbReference type="ARBA" id="ARBA00022840"/>
    </source>
</evidence>
<feature type="domain" description="Cytidylate kinase" evidence="9">
    <location>
        <begin position="13"/>
        <end position="225"/>
    </location>
</feature>
<dbReference type="GO" id="GO:0005524">
    <property type="term" value="F:ATP binding"/>
    <property type="evidence" value="ECO:0007669"/>
    <property type="project" value="UniProtKB-UniRule"/>
</dbReference>
<dbReference type="GO" id="GO:0036431">
    <property type="term" value="F:dCMP kinase activity"/>
    <property type="evidence" value="ECO:0007669"/>
    <property type="project" value="InterPro"/>
</dbReference>
<sequence>MTTVSKTRRGLQVALDGPAGVGKTTTARGVGDALNLLYIDTGAMYRALAVKALREGVSLDDSEAATALAKATKVQLKDSGGLQVLLDGENVSEAIRAPEASDGASRISVHPGVREQLVAWQRKMARGRRVIMEGRDIGTVVLADADAKIFLTASSEERARRRYRDLEKRGENPSYPVVLQDIRERDARDQGRATAPLKPAIDAVVLDCTALSLPQQVEAVCRVIETKIKLNI</sequence>
<comment type="similarity">
    <text evidence="1 8">Belongs to the cytidylate kinase family. Type 1 subfamily.</text>
</comment>
<dbReference type="Pfam" id="PF02224">
    <property type="entry name" value="Cytidylate_kin"/>
    <property type="match status" value="1"/>
</dbReference>
<protein>
    <recommendedName>
        <fullName evidence="8">Cytidylate kinase</fullName>
        <shortName evidence="8">CK</shortName>
        <ecNumber evidence="8">2.7.4.25</ecNumber>
    </recommendedName>
    <alternativeName>
        <fullName evidence="8">Cytidine monophosphate kinase</fullName>
        <shortName evidence="8">CMP kinase</shortName>
    </alternativeName>
</protein>
<proteinExistence type="inferred from homology"/>
<dbReference type="InterPro" id="IPR027417">
    <property type="entry name" value="P-loop_NTPase"/>
</dbReference>
<dbReference type="AlphaFoldDB" id="A0A7Y2E715"/>
<evidence type="ECO:0000256" key="3">
    <source>
        <dbReference type="ARBA" id="ARBA00022741"/>
    </source>
</evidence>
<name>A0A7Y2E715_UNCEI</name>
<keyword evidence="3 8" id="KW-0547">Nucleotide-binding</keyword>
<evidence type="ECO:0000256" key="7">
    <source>
        <dbReference type="ARBA" id="ARBA00048478"/>
    </source>
</evidence>
<evidence type="ECO:0000313" key="11">
    <source>
        <dbReference type="Proteomes" id="UP000547674"/>
    </source>
</evidence>
<keyword evidence="2 8" id="KW-0808">Transferase</keyword>
<dbReference type="Proteomes" id="UP000547674">
    <property type="component" value="Unassembled WGS sequence"/>
</dbReference>
<dbReference type="InterPro" id="IPR003136">
    <property type="entry name" value="Cytidylate_kin"/>
</dbReference>
<accession>A0A7Y2E715</accession>
<gene>
    <name evidence="8" type="primary">cmk</name>
    <name evidence="10" type="ORF">HKN21_03805</name>
</gene>
<comment type="catalytic activity">
    <reaction evidence="7 8">
        <text>CMP + ATP = CDP + ADP</text>
        <dbReference type="Rhea" id="RHEA:11600"/>
        <dbReference type="ChEBI" id="CHEBI:30616"/>
        <dbReference type="ChEBI" id="CHEBI:58069"/>
        <dbReference type="ChEBI" id="CHEBI:60377"/>
        <dbReference type="ChEBI" id="CHEBI:456216"/>
        <dbReference type="EC" id="2.7.4.25"/>
    </reaction>
</comment>
<comment type="subcellular location">
    <subcellularLocation>
        <location evidence="8">Cytoplasm</location>
    </subcellularLocation>
</comment>
<evidence type="ECO:0000259" key="9">
    <source>
        <dbReference type="Pfam" id="PF02224"/>
    </source>
</evidence>
<organism evidence="10 11">
    <name type="scientific">Eiseniibacteriota bacterium</name>
    <dbReference type="NCBI Taxonomy" id="2212470"/>
    <lineage>
        <taxon>Bacteria</taxon>
        <taxon>Candidatus Eiseniibacteriota</taxon>
    </lineage>
</organism>
<dbReference type="NCBIfam" id="TIGR00017">
    <property type="entry name" value="cmk"/>
    <property type="match status" value="1"/>
</dbReference>
<dbReference type="CDD" id="cd02020">
    <property type="entry name" value="CMPK"/>
    <property type="match status" value="1"/>
</dbReference>